<sequence>MLIGSEIRELRPSEKAECKPNLPPYTNACAITPFMCIIAKILKAIILKIIRL</sequence>
<gene>
    <name evidence="1" type="ORF">MESMT1_0544</name>
</gene>
<dbReference type="Proteomes" id="UP000265557">
    <property type="component" value="Chromosome"/>
</dbReference>
<evidence type="ECO:0000313" key="2">
    <source>
        <dbReference type="Proteomes" id="UP000265557"/>
    </source>
</evidence>
<evidence type="ECO:0000313" key="1">
    <source>
        <dbReference type="EMBL" id="BAW28474.1"/>
    </source>
</evidence>
<dbReference type="AlphaFoldDB" id="A0A3G9CRI1"/>
<protein>
    <submittedName>
        <fullName evidence="1">Uncharacterized protein</fullName>
    </submittedName>
</protein>
<dbReference type="EMBL" id="AP017646">
    <property type="protein sequence ID" value="BAW28474.1"/>
    <property type="molecule type" value="Genomic_DNA"/>
</dbReference>
<reference evidence="1 2" key="1">
    <citation type="submission" date="2016-09" db="EMBL/GenBank/DDBJ databases">
        <title>Complete Genome Sequence of Methanosarcina thermophila MT-1.</title>
        <authorList>
            <person name="Kouzuma A."/>
        </authorList>
    </citation>
    <scope>NUCLEOTIDE SEQUENCE [LARGE SCALE GENOMIC DNA]</scope>
    <source>
        <strain evidence="1 2">MT-1</strain>
    </source>
</reference>
<name>A0A3G9CRI1_METTE</name>
<proteinExistence type="predicted"/>
<organism evidence="1 2">
    <name type="scientific">Methanosarcina thermophila</name>
    <dbReference type="NCBI Taxonomy" id="2210"/>
    <lineage>
        <taxon>Archaea</taxon>
        <taxon>Methanobacteriati</taxon>
        <taxon>Methanobacteriota</taxon>
        <taxon>Stenosarchaea group</taxon>
        <taxon>Methanomicrobia</taxon>
        <taxon>Methanosarcinales</taxon>
        <taxon>Methanosarcinaceae</taxon>
        <taxon>Methanosarcina</taxon>
    </lineage>
</organism>
<accession>A0A3G9CRI1</accession>